<dbReference type="AlphaFoldDB" id="A0AAV4ILR1"/>
<accession>A0AAV4ILR1</accession>
<evidence type="ECO:0008006" key="4">
    <source>
        <dbReference type="Google" id="ProtNLM"/>
    </source>
</evidence>
<protein>
    <recommendedName>
        <fullName evidence="4">Transmembrane protein</fullName>
    </recommendedName>
</protein>
<evidence type="ECO:0000313" key="2">
    <source>
        <dbReference type="EMBL" id="GFS09426.1"/>
    </source>
</evidence>
<keyword evidence="1" id="KW-0472">Membrane</keyword>
<keyword evidence="1" id="KW-0812">Transmembrane</keyword>
<organism evidence="2 3">
    <name type="scientific">Elysia marginata</name>
    <dbReference type="NCBI Taxonomy" id="1093978"/>
    <lineage>
        <taxon>Eukaryota</taxon>
        <taxon>Metazoa</taxon>
        <taxon>Spiralia</taxon>
        <taxon>Lophotrochozoa</taxon>
        <taxon>Mollusca</taxon>
        <taxon>Gastropoda</taxon>
        <taxon>Heterobranchia</taxon>
        <taxon>Euthyneura</taxon>
        <taxon>Panpulmonata</taxon>
        <taxon>Sacoglossa</taxon>
        <taxon>Placobranchoidea</taxon>
        <taxon>Plakobranchidae</taxon>
        <taxon>Elysia</taxon>
    </lineage>
</organism>
<keyword evidence="1" id="KW-1133">Transmembrane helix</keyword>
<reference evidence="2 3" key="1">
    <citation type="journal article" date="2021" name="Elife">
        <title>Chloroplast acquisition without the gene transfer in kleptoplastic sea slugs, Plakobranchus ocellatus.</title>
        <authorList>
            <person name="Maeda T."/>
            <person name="Takahashi S."/>
            <person name="Yoshida T."/>
            <person name="Shimamura S."/>
            <person name="Takaki Y."/>
            <person name="Nagai Y."/>
            <person name="Toyoda A."/>
            <person name="Suzuki Y."/>
            <person name="Arimoto A."/>
            <person name="Ishii H."/>
            <person name="Satoh N."/>
            <person name="Nishiyama T."/>
            <person name="Hasebe M."/>
            <person name="Maruyama T."/>
            <person name="Minagawa J."/>
            <person name="Obokata J."/>
            <person name="Shigenobu S."/>
        </authorList>
    </citation>
    <scope>NUCLEOTIDE SEQUENCE [LARGE SCALE GENOMIC DNA]</scope>
</reference>
<name>A0AAV4ILR1_9GAST</name>
<dbReference type="Proteomes" id="UP000762676">
    <property type="component" value="Unassembled WGS sequence"/>
</dbReference>
<evidence type="ECO:0000313" key="3">
    <source>
        <dbReference type="Proteomes" id="UP000762676"/>
    </source>
</evidence>
<evidence type="ECO:0000256" key="1">
    <source>
        <dbReference type="SAM" id="Phobius"/>
    </source>
</evidence>
<keyword evidence="3" id="KW-1185">Reference proteome</keyword>
<dbReference type="EMBL" id="BMAT01009595">
    <property type="protein sequence ID" value="GFS09426.1"/>
    <property type="molecule type" value="Genomic_DNA"/>
</dbReference>
<feature type="transmembrane region" description="Helical" evidence="1">
    <location>
        <begin position="23"/>
        <end position="43"/>
    </location>
</feature>
<comment type="caution">
    <text evidence="2">The sequence shown here is derived from an EMBL/GenBank/DDBJ whole genome shotgun (WGS) entry which is preliminary data.</text>
</comment>
<sequence length="96" mass="10434">MLYKYTKSLHALYRPPDVFGRRLWLSGVVGWGMIASAILFLTLKSEGVLVATLTPLETHTTPIKHTVVVALVVVVVVVVEVVVVETIVVVVVVVVV</sequence>
<gene>
    <name evidence="2" type="ORF">ElyMa_004781900</name>
</gene>
<feature type="transmembrane region" description="Helical" evidence="1">
    <location>
        <begin position="63"/>
        <end position="95"/>
    </location>
</feature>
<proteinExistence type="predicted"/>